<reference evidence="7 8" key="1">
    <citation type="submission" date="2018-09" db="EMBL/GenBank/DDBJ databases">
        <title>Bacillus saliacetes sp. nov., isolated from Thai shrimp paste (Ka-pi).</title>
        <authorList>
            <person name="Daroonpunt R."/>
            <person name="Tanasupawat S."/>
            <person name="Yiamsombut S."/>
        </authorList>
    </citation>
    <scope>NUCLEOTIDE SEQUENCE [LARGE SCALE GENOMIC DNA]</scope>
    <source>
        <strain evidence="7 8">SKP7-4</strain>
    </source>
</reference>
<keyword evidence="2" id="KW-1003">Cell membrane</keyword>
<feature type="transmembrane region" description="Helical" evidence="6">
    <location>
        <begin position="75"/>
        <end position="94"/>
    </location>
</feature>
<evidence type="ECO:0000256" key="4">
    <source>
        <dbReference type="ARBA" id="ARBA00022989"/>
    </source>
</evidence>
<feature type="transmembrane region" description="Helical" evidence="6">
    <location>
        <begin position="106"/>
        <end position="129"/>
    </location>
</feature>
<feature type="transmembrane region" description="Helical" evidence="6">
    <location>
        <begin position="343"/>
        <end position="363"/>
    </location>
</feature>
<dbReference type="Proteomes" id="UP000265801">
    <property type="component" value="Unassembled WGS sequence"/>
</dbReference>
<dbReference type="PANTHER" id="PTHR30250">
    <property type="entry name" value="PST FAMILY PREDICTED COLANIC ACID TRANSPORTER"/>
    <property type="match status" value="1"/>
</dbReference>
<feature type="transmembrane region" description="Helical" evidence="6">
    <location>
        <begin position="135"/>
        <end position="153"/>
    </location>
</feature>
<dbReference type="InterPro" id="IPR050833">
    <property type="entry name" value="Poly_Biosynth_Transport"/>
</dbReference>
<feature type="transmembrane region" description="Helical" evidence="6">
    <location>
        <begin position="318"/>
        <end position="337"/>
    </location>
</feature>
<sequence length="433" mass="49679">MTPSEYGKWDLISTTVILLMPFLTFELVSATYRWLIVEESFDKRKKTITTGAVTIIRNLLVFNLLFIIINSQISLSYGWEILLLINVSIISSFMQQSARGLGFNKIFAISGILQTLIILILNIIFIFIFDLRLAALLYSSILSYVIVTIYIWLSIKIHIFIDIKHYSRSMLKSFLQYSLPLIPGAVSWWVMNASDRFIIAFFLGTDANGIYAISNKIPSLLTMVSSVFFLAWNDSAIRESNNQGKNEYYTEVFKHYFRLMTIFVIGIIVLIKPIMEIMVSDTFFVAWKYSGILIIGALFNTFSQFWGAGYYGSKQTKVLLWTSILGALINIFLNLLLINHLGLYAASLSTAIAFLFTWLMRVFNKSNNFKINICLKDFLVLSFFLIIALGLLYVSNSIMIVIQFIFVIFLFTYYNKAILRLIYKKAIGMISSR</sequence>
<feature type="transmembrane region" description="Helical" evidence="6">
    <location>
        <begin position="47"/>
        <end position="69"/>
    </location>
</feature>
<evidence type="ECO:0000313" key="7">
    <source>
        <dbReference type="EMBL" id="RIW36050.1"/>
    </source>
</evidence>
<gene>
    <name evidence="7" type="ORF">D3H55_06210</name>
</gene>
<organism evidence="7 8">
    <name type="scientific">Bacillus salacetis</name>
    <dbReference type="NCBI Taxonomy" id="2315464"/>
    <lineage>
        <taxon>Bacteria</taxon>
        <taxon>Bacillati</taxon>
        <taxon>Bacillota</taxon>
        <taxon>Bacilli</taxon>
        <taxon>Bacillales</taxon>
        <taxon>Bacillaceae</taxon>
        <taxon>Bacillus</taxon>
    </lineage>
</organism>
<evidence type="ECO:0000256" key="5">
    <source>
        <dbReference type="ARBA" id="ARBA00023136"/>
    </source>
</evidence>
<protein>
    <submittedName>
        <fullName evidence="7">Uncharacterized protein</fullName>
    </submittedName>
</protein>
<dbReference type="PANTHER" id="PTHR30250:SF11">
    <property type="entry name" value="O-ANTIGEN TRANSPORTER-RELATED"/>
    <property type="match status" value="1"/>
</dbReference>
<comment type="subcellular location">
    <subcellularLocation>
        <location evidence="1">Cell membrane</location>
        <topology evidence="1">Multi-pass membrane protein</topology>
    </subcellularLocation>
</comment>
<evidence type="ECO:0000313" key="8">
    <source>
        <dbReference type="Proteomes" id="UP000265801"/>
    </source>
</evidence>
<feature type="transmembrane region" description="Helical" evidence="6">
    <location>
        <begin position="256"/>
        <end position="275"/>
    </location>
</feature>
<dbReference type="AlphaFoldDB" id="A0A3A1R578"/>
<feature type="transmembrane region" description="Helical" evidence="6">
    <location>
        <begin position="400"/>
        <end position="423"/>
    </location>
</feature>
<name>A0A3A1R578_9BACI</name>
<accession>A0A3A1R578</accession>
<keyword evidence="4 6" id="KW-1133">Transmembrane helix</keyword>
<comment type="caution">
    <text evidence="7">The sequence shown here is derived from an EMBL/GenBank/DDBJ whole genome shotgun (WGS) entry which is preliminary data.</text>
</comment>
<keyword evidence="8" id="KW-1185">Reference proteome</keyword>
<feature type="transmembrane region" description="Helical" evidence="6">
    <location>
        <begin position="287"/>
        <end position="306"/>
    </location>
</feature>
<keyword evidence="3 6" id="KW-0812">Transmembrane</keyword>
<feature type="transmembrane region" description="Helical" evidence="6">
    <location>
        <begin position="12"/>
        <end position="35"/>
    </location>
</feature>
<dbReference type="Pfam" id="PF01943">
    <property type="entry name" value="Polysacc_synt"/>
    <property type="match status" value="1"/>
</dbReference>
<proteinExistence type="predicted"/>
<evidence type="ECO:0000256" key="2">
    <source>
        <dbReference type="ARBA" id="ARBA00022475"/>
    </source>
</evidence>
<evidence type="ECO:0000256" key="3">
    <source>
        <dbReference type="ARBA" id="ARBA00022692"/>
    </source>
</evidence>
<evidence type="ECO:0000256" key="6">
    <source>
        <dbReference type="SAM" id="Phobius"/>
    </source>
</evidence>
<dbReference type="GO" id="GO:0005886">
    <property type="term" value="C:plasma membrane"/>
    <property type="evidence" value="ECO:0007669"/>
    <property type="project" value="UniProtKB-SubCell"/>
</dbReference>
<dbReference type="EMBL" id="QXIR01000006">
    <property type="protein sequence ID" value="RIW36050.1"/>
    <property type="molecule type" value="Genomic_DNA"/>
</dbReference>
<feature type="transmembrane region" description="Helical" evidence="6">
    <location>
        <begin position="375"/>
        <end position="394"/>
    </location>
</feature>
<dbReference type="InterPro" id="IPR002797">
    <property type="entry name" value="Polysacc_synth"/>
</dbReference>
<keyword evidence="5 6" id="KW-0472">Membrane</keyword>
<evidence type="ECO:0000256" key="1">
    <source>
        <dbReference type="ARBA" id="ARBA00004651"/>
    </source>
</evidence>
<feature type="transmembrane region" description="Helical" evidence="6">
    <location>
        <begin position="174"/>
        <end position="191"/>
    </location>
</feature>